<dbReference type="PANTHER" id="PTHR33928:SF2">
    <property type="entry name" value="PECTATE LYASE SUPERFAMILY PROTEIN DOMAIN-CONTAINING PROTEIN-RELATED"/>
    <property type="match status" value="1"/>
</dbReference>
<dbReference type="InterPro" id="IPR039279">
    <property type="entry name" value="QRT3-like"/>
</dbReference>
<dbReference type="Pfam" id="PF12708">
    <property type="entry name" value="Pect-lyase_RHGA_epim"/>
    <property type="match status" value="2"/>
</dbReference>
<dbReference type="HOGENOM" id="CLU_002540_2_2_1"/>
<feature type="domain" description="Rhamnogalacturonase A/B/Epimerase-like pectate lyase" evidence="2">
    <location>
        <begin position="427"/>
        <end position="493"/>
    </location>
</feature>
<evidence type="ECO:0000256" key="1">
    <source>
        <dbReference type="SAM" id="SignalP"/>
    </source>
</evidence>
<gene>
    <name evidence="3" type="ORF">PMAA_008970</name>
</gene>
<dbReference type="STRING" id="441960.B6QUF4"/>
<dbReference type="GO" id="GO:0004650">
    <property type="term" value="F:polygalacturonase activity"/>
    <property type="evidence" value="ECO:0007669"/>
    <property type="project" value="InterPro"/>
</dbReference>
<dbReference type="EMBL" id="DS995906">
    <property type="protein sequence ID" value="EEA18609.1"/>
    <property type="molecule type" value="Genomic_DNA"/>
</dbReference>
<name>B6QUF4_TALMQ</name>
<dbReference type="AlphaFoldDB" id="B6QUF4"/>
<accession>B6QUF4</accession>
<protein>
    <submittedName>
        <fullName evidence="3">Exo-beta-1,3-glucanase, putative</fullName>
    </submittedName>
</protein>
<dbReference type="SUPFAM" id="SSF51126">
    <property type="entry name" value="Pectin lyase-like"/>
    <property type="match status" value="2"/>
</dbReference>
<dbReference type="PANTHER" id="PTHR33928">
    <property type="entry name" value="POLYGALACTURONASE QRT3"/>
    <property type="match status" value="1"/>
</dbReference>
<dbReference type="CDD" id="cd23668">
    <property type="entry name" value="GH55_beta13glucanase-like"/>
    <property type="match status" value="1"/>
</dbReference>
<dbReference type="InterPro" id="IPR024535">
    <property type="entry name" value="RHGA/B-epi-like_pectate_lyase"/>
</dbReference>
<dbReference type="InterPro" id="IPR011050">
    <property type="entry name" value="Pectin_lyase_fold/virulence"/>
</dbReference>
<evidence type="ECO:0000259" key="2">
    <source>
        <dbReference type="Pfam" id="PF12708"/>
    </source>
</evidence>
<evidence type="ECO:0000313" key="4">
    <source>
        <dbReference type="Proteomes" id="UP000001294"/>
    </source>
</evidence>
<dbReference type="PhylomeDB" id="B6QUF4"/>
<evidence type="ECO:0000313" key="3">
    <source>
        <dbReference type="EMBL" id="EEA18609.1"/>
    </source>
</evidence>
<sequence>MRYFSLLVSSILLASTGTESFRLPDNEPFDGLNGTANAHVLRAADMNDPPYWLADIAHQGFTPYAHGGYAVFRNVKDYGAVGDGVTDDTLAINNAISDGGRFGPASRQTSSTTPAIIYFPAGTYVVSSSIINYYFTQLIGNPNSPAVLKATPGFVGLGLIDGDQYQPDGNQGWISTNVFYRQIRNLILDLTAIPASGGSTGIHWPTGQATSLQNVQIKLNADPGTKAQGLFIENGSGGFLTDVIVTGGLYGFNVGNQQFTMRNVTISSAVVAISQIWNWGWTYSGLTIENCQTAFDFSLGGPTSISAGSVTIIDSKIGNCGTFLKTAWTPTSSPPGAGNLIIENVALSNVPVAIRGPNGVYLPGGTITIPAFGQGKTYTPMGPNLLNGPFDAVPRPPGLLQSGSYNYFTKSKPQYESYGTASVLSMRVFGAKGDGVTDDTIIIQAVLNVAAALGKIAFFDYGVYVVTNTIYIPPGSRVVGEAYPTILGSGSKFSNIESPYPVVKVGKEGDSGFIEVSDLIVSTRGGAAGAVLIEYNLNGEQGSGLWDVHTRIGGFIGSDLQVANCPITGPVTLACEAAFMSLHVTSSAKNVYLENNWIWTADHDLDDPKDTRISVYTGRGALIEGSNILMYGTSVEHHSLYQYSFYGASNVMAGFIQTETPYYQPIPDARSGPYVSNAAFHDPDYGSCLEGNCNALGLYVINSNSIYFYGAGLYSFFNHYSTDCSNPGHREKCQSEIFRVDGSTTAALRVYTLNTVGVTNMVTLDGTSVALFSDNIGVFNDGFTLFKYK</sequence>
<dbReference type="Proteomes" id="UP000001294">
    <property type="component" value="Unassembled WGS sequence"/>
</dbReference>
<organism evidence="3 4">
    <name type="scientific">Talaromyces marneffei (strain ATCC 18224 / CBS 334.59 / QM 7333)</name>
    <name type="common">Penicillium marneffei</name>
    <dbReference type="NCBI Taxonomy" id="441960"/>
    <lineage>
        <taxon>Eukaryota</taxon>
        <taxon>Fungi</taxon>
        <taxon>Dikarya</taxon>
        <taxon>Ascomycota</taxon>
        <taxon>Pezizomycotina</taxon>
        <taxon>Eurotiomycetes</taxon>
        <taxon>Eurotiomycetidae</taxon>
        <taxon>Eurotiales</taxon>
        <taxon>Trichocomaceae</taxon>
        <taxon>Talaromyces</taxon>
        <taxon>Talaromyces sect. Talaromyces</taxon>
    </lineage>
</organism>
<keyword evidence="4" id="KW-1185">Reference proteome</keyword>
<proteinExistence type="predicted"/>
<dbReference type="VEuPathDB" id="FungiDB:PMAA_008970"/>
<dbReference type="OrthoDB" id="1046782at2759"/>
<keyword evidence="1" id="KW-0732">Signal</keyword>
<feature type="signal peptide" evidence="1">
    <location>
        <begin position="1"/>
        <end position="20"/>
    </location>
</feature>
<dbReference type="InterPro" id="IPR012334">
    <property type="entry name" value="Pectin_lyas_fold"/>
</dbReference>
<dbReference type="Gene3D" id="2.160.20.10">
    <property type="entry name" value="Single-stranded right-handed beta-helix, Pectin lyase-like"/>
    <property type="match status" value="2"/>
</dbReference>
<feature type="domain" description="Rhamnogalacturonase A/B/Epimerase-like pectate lyase" evidence="2">
    <location>
        <begin position="72"/>
        <end position="295"/>
    </location>
</feature>
<reference evidence="4" key="1">
    <citation type="journal article" date="2015" name="Genome Announc.">
        <title>Genome sequence of the AIDS-associated pathogen Penicillium marneffei (ATCC18224) and its near taxonomic relative Talaromyces stipitatus (ATCC10500).</title>
        <authorList>
            <person name="Nierman W.C."/>
            <person name="Fedorova-Abrams N.D."/>
            <person name="Andrianopoulos A."/>
        </authorList>
    </citation>
    <scope>NUCLEOTIDE SEQUENCE [LARGE SCALE GENOMIC DNA]</scope>
    <source>
        <strain evidence="4">ATCC 18224 / CBS 334.59 / QM 7333</strain>
    </source>
</reference>
<feature type="chain" id="PRO_5002848472" evidence="1">
    <location>
        <begin position="21"/>
        <end position="789"/>
    </location>
</feature>